<evidence type="ECO:0000313" key="9">
    <source>
        <dbReference type="EMBL" id="CAB4666905.1"/>
    </source>
</evidence>
<dbReference type="Pfam" id="PF00482">
    <property type="entry name" value="T2SSF"/>
    <property type="match status" value="1"/>
</dbReference>
<gene>
    <name evidence="8" type="ORF">UFOPK1791_00852</name>
    <name evidence="9" type="ORF">UFOPK2312_00343</name>
</gene>
<feature type="transmembrane region" description="Helical" evidence="6">
    <location>
        <begin position="6"/>
        <end position="22"/>
    </location>
</feature>
<keyword evidence="4 6" id="KW-1133">Transmembrane helix</keyword>
<protein>
    <submittedName>
        <fullName evidence="9">Unannotated protein</fullName>
    </submittedName>
</protein>
<accession>A0A6J6M2H3</accession>
<evidence type="ECO:0000256" key="3">
    <source>
        <dbReference type="ARBA" id="ARBA00022692"/>
    </source>
</evidence>
<evidence type="ECO:0000256" key="1">
    <source>
        <dbReference type="ARBA" id="ARBA00004651"/>
    </source>
</evidence>
<evidence type="ECO:0000256" key="6">
    <source>
        <dbReference type="SAM" id="Phobius"/>
    </source>
</evidence>
<dbReference type="PANTHER" id="PTHR35007:SF1">
    <property type="entry name" value="PILUS ASSEMBLY PROTEIN"/>
    <property type="match status" value="1"/>
</dbReference>
<dbReference type="EMBL" id="CAEZUF010000084">
    <property type="protein sequence ID" value="CAB4596307.1"/>
    <property type="molecule type" value="Genomic_DNA"/>
</dbReference>
<dbReference type="InterPro" id="IPR018076">
    <property type="entry name" value="T2SS_GspF_dom"/>
</dbReference>
<evidence type="ECO:0000256" key="4">
    <source>
        <dbReference type="ARBA" id="ARBA00022989"/>
    </source>
</evidence>
<proteinExistence type="predicted"/>
<keyword evidence="3 6" id="KW-0812">Transmembrane</keyword>
<name>A0A6J6M2H3_9ZZZZ</name>
<feature type="transmembrane region" description="Helical" evidence="6">
    <location>
        <begin position="66"/>
        <end position="81"/>
    </location>
</feature>
<comment type="subcellular location">
    <subcellularLocation>
        <location evidence="1">Cell membrane</location>
        <topology evidence="1">Multi-pass membrane protein</topology>
    </subcellularLocation>
</comment>
<keyword evidence="5 6" id="KW-0472">Membrane</keyword>
<keyword evidence="2" id="KW-1003">Cell membrane</keyword>
<dbReference type="GO" id="GO:0005886">
    <property type="term" value="C:plasma membrane"/>
    <property type="evidence" value="ECO:0007669"/>
    <property type="project" value="UniProtKB-SubCell"/>
</dbReference>
<dbReference type="AlphaFoldDB" id="A0A6J6M2H3"/>
<dbReference type="PANTHER" id="PTHR35007">
    <property type="entry name" value="INTEGRAL MEMBRANE PROTEIN-RELATED"/>
    <property type="match status" value="1"/>
</dbReference>
<organism evidence="9">
    <name type="scientific">freshwater metagenome</name>
    <dbReference type="NCBI Taxonomy" id="449393"/>
    <lineage>
        <taxon>unclassified sequences</taxon>
        <taxon>metagenomes</taxon>
        <taxon>ecological metagenomes</taxon>
    </lineage>
</organism>
<evidence type="ECO:0000313" key="8">
    <source>
        <dbReference type="EMBL" id="CAB4596307.1"/>
    </source>
</evidence>
<feature type="transmembrane region" description="Helical" evidence="6">
    <location>
        <begin position="233"/>
        <end position="259"/>
    </location>
</feature>
<feature type="transmembrane region" description="Helical" evidence="6">
    <location>
        <begin position="43"/>
        <end position="60"/>
    </location>
</feature>
<reference evidence="9" key="1">
    <citation type="submission" date="2020-05" db="EMBL/GenBank/DDBJ databases">
        <authorList>
            <person name="Chiriac C."/>
            <person name="Salcher M."/>
            <person name="Ghai R."/>
            <person name="Kavagutti S V."/>
        </authorList>
    </citation>
    <scope>NUCLEOTIDE SEQUENCE</scope>
</reference>
<evidence type="ECO:0000256" key="5">
    <source>
        <dbReference type="ARBA" id="ARBA00023136"/>
    </source>
</evidence>
<dbReference type="EMBL" id="CAEZWY010000021">
    <property type="protein sequence ID" value="CAB4666905.1"/>
    <property type="molecule type" value="Genomic_DNA"/>
</dbReference>
<sequence>MNREILISFTTLLLIGGFYLIYNSKSSSTDVVIEMRRKFVARAFPFIIVFIFGYLAIYTIIKSMEISIAVSILFLFIPYLQERSLARKRARNIRSAWPEMIDQLVTGIQSGVSLSEALLTLKTRGPIPLRPFIEIVSKSLLDGENFEIAMRKLKTACNLAESDQIVETLILAKTLGSKDIGIVLRTLSQFLREDLAIRIEIEAKHSWIKNSAVLAGVAPWILLLILSTQPETIAAYSTSVGLSILLAGVLLTVTAFFWMEKVGALPIRRRVLEKRILVGSEA</sequence>
<feature type="transmembrane region" description="Helical" evidence="6">
    <location>
        <begin position="207"/>
        <end position="227"/>
    </location>
</feature>
<feature type="domain" description="Type II secretion system protein GspF" evidence="7">
    <location>
        <begin position="101"/>
        <end position="226"/>
    </location>
</feature>
<evidence type="ECO:0000256" key="2">
    <source>
        <dbReference type="ARBA" id="ARBA00022475"/>
    </source>
</evidence>
<evidence type="ECO:0000259" key="7">
    <source>
        <dbReference type="Pfam" id="PF00482"/>
    </source>
</evidence>